<reference evidence="2 3" key="1">
    <citation type="journal article" date="2016" name="PLoS Pathog.">
        <title>Biosynthesis of antibiotic leucinostatins in bio-control fungus Purpureocillium lilacinum and their inhibition on phytophthora revealed by genome mining.</title>
        <authorList>
            <person name="Wang G."/>
            <person name="Liu Z."/>
            <person name="Lin R."/>
            <person name="Li E."/>
            <person name="Mao Z."/>
            <person name="Ling J."/>
            <person name="Yang Y."/>
            <person name="Yin W.B."/>
            <person name="Xie B."/>
        </authorList>
    </citation>
    <scope>NUCLEOTIDE SEQUENCE [LARGE SCALE GENOMIC DNA]</scope>
    <source>
        <strain evidence="2">170</strain>
    </source>
</reference>
<comment type="caution">
    <text evidence="2">The sequence shown here is derived from an EMBL/GenBank/DDBJ whole genome shotgun (WGS) entry which is preliminary data.</text>
</comment>
<dbReference type="RefSeq" id="XP_018136340.1">
    <property type="nucleotide sequence ID" value="XM_018294783.1"/>
</dbReference>
<feature type="signal peptide" evidence="1">
    <location>
        <begin position="1"/>
        <end position="18"/>
    </location>
</feature>
<dbReference type="EMBL" id="LSBJ02000015">
    <property type="protein sequence ID" value="OAQ58127.1"/>
    <property type="molecule type" value="Genomic_DNA"/>
</dbReference>
<evidence type="ECO:0000313" key="3">
    <source>
        <dbReference type="Proteomes" id="UP000078397"/>
    </source>
</evidence>
<dbReference type="Proteomes" id="UP000078397">
    <property type="component" value="Unassembled WGS sequence"/>
</dbReference>
<protein>
    <submittedName>
        <fullName evidence="2">Uncharacterized protein</fullName>
    </submittedName>
</protein>
<evidence type="ECO:0000313" key="2">
    <source>
        <dbReference type="EMBL" id="OAQ58127.1"/>
    </source>
</evidence>
<evidence type="ECO:0000256" key="1">
    <source>
        <dbReference type="SAM" id="SignalP"/>
    </source>
</evidence>
<dbReference type="GeneID" id="28858777"/>
<dbReference type="InterPro" id="IPR011051">
    <property type="entry name" value="RmlC_Cupin_sf"/>
</dbReference>
<accession>A0A179EY55</accession>
<organism evidence="2 3">
    <name type="scientific">Pochonia chlamydosporia 170</name>
    <dbReference type="NCBI Taxonomy" id="1380566"/>
    <lineage>
        <taxon>Eukaryota</taxon>
        <taxon>Fungi</taxon>
        <taxon>Dikarya</taxon>
        <taxon>Ascomycota</taxon>
        <taxon>Pezizomycotina</taxon>
        <taxon>Sordariomycetes</taxon>
        <taxon>Hypocreomycetidae</taxon>
        <taxon>Hypocreales</taxon>
        <taxon>Clavicipitaceae</taxon>
        <taxon>Pochonia</taxon>
    </lineage>
</organism>
<dbReference type="AlphaFoldDB" id="A0A179EY55"/>
<name>A0A179EY55_METCM</name>
<feature type="chain" id="PRO_5008101070" evidence="1">
    <location>
        <begin position="19"/>
        <end position="137"/>
    </location>
</feature>
<keyword evidence="3" id="KW-1185">Reference proteome</keyword>
<gene>
    <name evidence="2" type="ORF">VFPPC_17033</name>
</gene>
<sequence>MRFQFVAAAGLLPVTALAEPCQPYKLSITAARSSTRWMDCQPGECDGRMQMFDVTVNNTGTTWVVSQPSVTVTINGTGLTTYRHGKIMRLRPGDSVIVELGVQTEVIDVDRPVNATAHWDDGGSCQDSTTLGFTDTL</sequence>
<dbReference type="SUPFAM" id="SSF51182">
    <property type="entry name" value="RmlC-like cupins"/>
    <property type="match status" value="1"/>
</dbReference>
<keyword evidence="1" id="KW-0732">Signal</keyword>
<proteinExistence type="predicted"/>
<dbReference type="KEGG" id="pchm:VFPPC_17033"/>